<feature type="transmembrane region" description="Helical" evidence="1">
    <location>
        <begin position="6"/>
        <end position="24"/>
    </location>
</feature>
<evidence type="ECO:0000256" key="1">
    <source>
        <dbReference type="SAM" id="Phobius"/>
    </source>
</evidence>
<keyword evidence="1" id="KW-1133">Transmembrane helix</keyword>
<keyword evidence="3" id="KW-1185">Reference proteome</keyword>
<dbReference type="GO" id="GO:0016491">
    <property type="term" value="F:oxidoreductase activity"/>
    <property type="evidence" value="ECO:0007669"/>
    <property type="project" value="UniProtKB-KW"/>
</dbReference>
<dbReference type="AlphaFoldDB" id="A0A2H9ZY46"/>
<name>A0A2H9ZY46_9ASPA</name>
<keyword evidence="2" id="KW-0560">Oxidoreductase</keyword>
<reference evidence="2 3" key="1">
    <citation type="journal article" date="2017" name="Nature">
        <title>The Apostasia genome and the evolution of orchids.</title>
        <authorList>
            <person name="Zhang G.Q."/>
            <person name="Liu K.W."/>
            <person name="Li Z."/>
            <person name="Lohaus R."/>
            <person name="Hsiao Y.Y."/>
            <person name="Niu S.C."/>
            <person name="Wang J.Y."/>
            <person name="Lin Y.C."/>
            <person name="Xu Q."/>
            <person name="Chen L.J."/>
            <person name="Yoshida K."/>
            <person name="Fujiwara S."/>
            <person name="Wang Z.W."/>
            <person name="Zhang Y.Q."/>
            <person name="Mitsuda N."/>
            <person name="Wang M."/>
            <person name="Liu G.H."/>
            <person name="Pecoraro L."/>
            <person name="Huang H.X."/>
            <person name="Xiao X.J."/>
            <person name="Lin M."/>
            <person name="Wu X.Y."/>
            <person name="Wu W.L."/>
            <person name="Chen Y.Y."/>
            <person name="Chang S.B."/>
            <person name="Sakamoto S."/>
            <person name="Ohme-Takagi M."/>
            <person name="Yagi M."/>
            <person name="Zeng S.J."/>
            <person name="Shen C.Y."/>
            <person name="Yeh C.M."/>
            <person name="Luo Y.B."/>
            <person name="Tsai W.C."/>
            <person name="Van de Peer Y."/>
            <person name="Liu Z.J."/>
        </authorList>
    </citation>
    <scope>NUCLEOTIDE SEQUENCE [LARGE SCALE GENOMIC DNA]</scope>
    <source>
        <strain evidence="3">cv. Shenzhen</strain>
        <tissue evidence="2">Stem</tissue>
    </source>
</reference>
<evidence type="ECO:0000313" key="3">
    <source>
        <dbReference type="Proteomes" id="UP000236161"/>
    </source>
</evidence>
<organism evidence="2 3">
    <name type="scientific">Apostasia shenzhenica</name>
    <dbReference type="NCBI Taxonomy" id="1088818"/>
    <lineage>
        <taxon>Eukaryota</taxon>
        <taxon>Viridiplantae</taxon>
        <taxon>Streptophyta</taxon>
        <taxon>Embryophyta</taxon>
        <taxon>Tracheophyta</taxon>
        <taxon>Spermatophyta</taxon>
        <taxon>Magnoliopsida</taxon>
        <taxon>Liliopsida</taxon>
        <taxon>Asparagales</taxon>
        <taxon>Orchidaceae</taxon>
        <taxon>Apostasioideae</taxon>
        <taxon>Apostasia</taxon>
    </lineage>
</organism>
<gene>
    <name evidence="2" type="primary">CYP724B1</name>
    <name evidence="2" type="ORF">AXF42_Ash021486</name>
</gene>
<accession>A0A2H9ZY46</accession>
<protein>
    <submittedName>
        <fullName evidence="2">Cytochrome P450 724B1</fullName>
        <ecNumber evidence="2">1.14.13.-</ecNumber>
    </submittedName>
</protein>
<dbReference type="OrthoDB" id="1879696at2759"/>
<keyword evidence="1" id="KW-0812">Transmembrane</keyword>
<keyword evidence="1" id="KW-0472">Membrane</keyword>
<dbReference type="Proteomes" id="UP000236161">
    <property type="component" value="Unassembled WGS sequence"/>
</dbReference>
<proteinExistence type="predicted"/>
<evidence type="ECO:0000313" key="2">
    <source>
        <dbReference type="EMBL" id="PKA48214.1"/>
    </source>
</evidence>
<dbReference type="EC" id="1.14.13.-" evidence="2"/>
<dbReference type="EMBL" id="KZ452783">
    <property type="protein sequence ID" value="PKA48214.1"/>
    <property type="molecule type" value="Genomic_DNA"/>
</dbReference>
<sequence>MSENIVVIILLLLLPSTTLLIFFLKFHKNKEKKNSNLRGSRGFPLIGKTFSLFKPHPPNTMGRFMEDQISRYVMLR</sequence>